<sequence>MRKFVPILISGGLLASLLLAGCSANSEAEGTTATNNQADRGSAAKQPQANGDQQNGGPNMSMNFGKIKSVSDTTLTIYKSDMSMPRQGAGEGDGQNSQGSTPPERPDGDQSTGNGAAPEGGMPQGEMPEGGGGQGGGPQGGRMQQSFSDETTDITIDADTKIVAVTFDNGTRQENAITLAELKADDIIQYTLKSDSTVAESITLSNGNPGGATPDDSASSSS</sequence>
<evidence type="ECO:0000256" key="1">
    <source>
        <dbReference type="SAM" id="MobiDB-lite"/>
    </source>
</evidence>
<feature type="chain" id="PRO_5012187134" description="DUF5666 domain-containing protein" evidence="2">
    <location>
        <begin position="29"/>
        <end position="222"/>
    </location>
</feature>
<organism evidence="3 4">
    <name type="scientific">Paenibacillus odorifer</name>
    <dbReference type="NCBI Taxonomy" id="189426"/>
    <lineage>
        <taxon>Bacteria</taxon>
        <taxon>Bacillati</taxon>
        <taxon>Bacillota</taxon>
        <taxon>Bacilli</taxon>
        <taxon>Bacillales</taxon>
        <taxon>Paenibacillaceae</taxon>
        <taxon>Paenibacillus</taxon>
    </lineage>
</organism>
<dbReference type="OrthoDB" id="2665618at2"/>
<gene>
    <name evidence="3" type="ORF">BSK65_06860</name>
</gene>
<keyword evidence="2" id="KW-0732">Signal</keyword>
<proteinExistence type="predicted"/>
<dbReference type="Proteomes" id="UP000187425">
    <property type="component" value="Unassembled WGS sequence"/>
</dbReference>
<dbReference type="PROSITE" id="PS51257">
    <property type="entry name" value="PROKAR_LIPOPROTEIN"/>
    <property type="match status" value="1"/>
</dbReference>
<feature type="compositionally biased region" description="Polar residues" evidence="1">
    <location>
        <begin position="29"/>
        <end position="62"/>
    </location>
</feature>
<feature type="region of interest" description="Disordered" evidence="1">
    <location>
        <begin position="29"/>
        <end position="68"/>
    </location>
</feature>
<evidence type="ECO:0008006" key="5">
    <source>
        <dbReference type="Google" id="ProtNLM"/>
    </source>
</evidence>
<protein>
    <recommendedName>
        <fullName evidence="5">DUF5666 domain-containing protein</fullName>
    </recommendedName>
</protein>
<feature type="region of interest" description="Disordered" evidence="1">
    <location>
        <begin position="201"/>
        <end position="222"/>
    </location>
</feature>
<feature type="compositionally biased region" description="Gly residues" evidence="1">
    <location>
        <begin position="128"/>
        <end position="140"/>
    </location>
</feature>
<dbReference type="RefSeq" id="WP_076283848.1">
    <property type="nucleotide sequence ID" value="NZ_MPTW01000003.1"/>
</dbReference>
<feature type="region of interest" description="Disordered" evidence="1">
    <location>
        <begin position="83"/>
        <end position="156"/>
    </location>
</feature>
<accession>A0A1R0ZK07</accession>
<evidence type="ECO:0000256" key="2">
    <source>
        <dbReference type="SAM" id="SignalP"/>
    </source>
</evidence>
<name>A0A1R0ZK07_9BACL</name>
<reference evidence="3 4" key="1">
    <citation type="submission" date="2016-11" db="EMBL/GenBank/DDBJ databases">
        <title>Paenibacillus species isolates.</title>
        <authorList>
            <person name="Beno S.M."/>
        </authorList>
    </citation>
    <scope>NUCLEOTIDE SEQUENCE [LARGE SCALE GENOMIC DNA]</scope>
    <source>
        <strain evidence="3 4">FSL H7-0443</strain>
    </source>
</reference>
<evidence type="ECO:0000313" key="3">
    <source>
        <dbReference type="EMBL" id="OME72092.1"/>
    </source>
</evidence>
<feature type="signal peptide" evidence="2">
    <location>
        <begin position="1"/>
        <end position="28"/>
    </location>
</feature>
<comment type="caution">
    <text evidence="3">The sequence shown here is derived from an EMBL/GenBank/DDBJ whole genome shotgun (WGS) entry which is preliminary data.</text>
</comment>
<dbReference type="EMBL" id="MPTW01000003">
    <property type="protein sequence ID" value="OME72092.1"/>
    <property type="molecule type" value="Genomic_DNA"/>
</dbReference>
<dbReference type="AlphaFoldDB" id="A0A1R0ZK07"/>
<evidence type="ECO:0000313" key="4">
    <source>
        <dbReference type="Proteomes" id="UP000187425"/>
    </source>
</evidence>